<comment type="cofactor">
    <cofactor evidence="15">
        <name>[2Fe-2S] cluster</name>
        <dbReference type="ChEBI" id="CHEBI:190135"/>
    </cofactor>
    <text evidence="15">Binds 1 [2Fe-2S] cluster per subunit.</text>
</comment>
<organism evidence="19 20">
    <name type="scientific">Limnobaculum eriocheiris</name>
    <dbReference type="NCBI Taxonomy" id="2897391"/>
    <lineage>
        <taxon>Bacteria</taxon>
        <taxon>Pseudomonadati</taxon>
        <taxon>Pseudomonadota</taxon>
        <taxon>Gammaproteobacteria</taxon>
        <taxon>Enterobacterales</taxon>
        <taxon>Budviciaceae</taxon>
        <taxon>Limnobaculum</taxon>
    </lineage>
</organism>
<feature type="domain" description="4Fe-4S Mo/W bis-MGD-type" evidence="17">
    <location>
        <begin position="224"/>
        <end position="280"/>
    </location>
</feature>
<dbReference type="FunFam" id="3.30.200.210:FF:000004">
    <property type="entry name" value="NADH-quinone oxidoreductase"/>
    <property type="match status" value="1"/>
</dbReference>
<dbReference type="FunFam" id="2.20.25.90:FF:000003">
    <property type="entry name" value="NADH-quinone oxidoreductase"/>
    <property type="match status" value="1"/>
</dbReference>
<keyword evidence="11 15" id="KW-0520">NAD</keyword>
<evidence type="ECO:0000259" key="17">
    <source>
        <dbReference type="PROSITE" id="PS51669"/>
    </source>
</evidence>
<comment type="caution">
    <text evidence="19">The sequence shown here is derived from an EMBL/GenBank/DDBJ whole genome shotgun (WGS) entry which is preliminary data.</text>
</comment>
<dbReference type="GO" id="GO:0003954">
    <property type="term" value="F:NADH dehydrogenase activity"/>
    <property type="evidence" value="ECO:0007669"/>
    <property type="project" value="TreeGrafter"/>
</dbReference>
<dbReference type="InterPro" id="IPR009010">
    <property type="entry name" value="Asp_de-COase-like_dom_sf"/>
</dbReference>
<dbReference type="PROSITE" id="PS00641">
    <property type="entry name" value="COMPLEX1_75K_1"/>
    <property type="match status" value="1"/>
</dbReference>
<dbReference type="GO" id="GO:0042773">
    <property type="term" value="P:ATP synthesis coupled electron transport"/>
    <property type="evidence" value="ECO:0007669"/>
    <property type="project" value="InterPro"/>
</dbReference>
<evidence type="ECO:0000256" key="14">
    <source>
        <dbReference type="ARBA" id="ARBA00047712"/>
    </source>
</evidence>
<dbReference type="InterPro" id="IPR006656">
    <property type="entry name" value="Mopterin_OxRdtase"/>
</dbReference>
<dbReference type="GO" id="GO:0016020">
    <property type="term" value="C:membrane"/>
    <property type="evidence" value="ECO:0007669"/>
    <property type="project" value="InterPro"/>
</dbReference>
<dbReference type="Gene3D" id="3.10.20.740">
    <property type="match status" value="1"/>
</dbReference>
<protein>
    <recommendedName>
        <fullName evidence="15">NADH-quinone oxidoreductase</fullName>
        <ecNumber evidence="15">7.1.1.-</ecNumber>
    </recommendedName>
</protein>
<dbReference type="PROSITE" id="PS00642">
    <property type="entry name" value="COMPLEX1_75K_2"/>
    <property type="match status" value="1"/>
</dbReference>
<keyword evidence="20" id="KW-1185">Reference proteome</keyword>
<dbReference type="SUPFAM" id="SSF50692">
    <property type="entry name" value="ADC-like"/>
    <property type="match status" value="1"/>
</dbReference>
<evidence type="ECO:0000256" key="9">
    <source>
        <dbReference type="ARBA" id="ARBA00023004"/>
    </source>
</evidence>
<dbReference type="SMART" id="SM00926">
    <property type="entry name" value="Molybdop_Fe4S4"/>
    <property type="match status" value="1"/>
</dbReference>
<feature type="domain" description="2Fe-2S ferredoxin-type" evidence="16">
    <location>
        <begin position="3"/>
        <end position="86"/>
    </location>
</feature>
<dbReference type="SUPFAM" id="SSF54862">
    <property type="entry name" value="4Fe-4S ferredoxins"/>
    <property type="match status" value="1"/>
</dbReference>
<evidence type="ECO:0000256" key="5">
    <source>
        <dbReference type="ARBA" id="ARBA00022714"/>
    </source>
</evidence>
<dbReference type="EC" id="7.1.1.-" evidence="15"/>
<dbReference type="Proteomes" id="UP001139171">
    <property type="component" value="Unassembled WGS sequence"/>
</dbReference>
<dbReference type="InterPro" id="IPR050123">
    <property type="entry name" value="Prok_molybdopt-oxidoreductase"/>
</dbReference>
<comment type="function">
    <text evidence="2">NDH-1 shuttles electrons from NADH, via FMN and iron-sulfur (Fe-S) centers, to quinones in the respiratory chain. The immediate electron acceptor for the enzyme in this species is believed to be ubiquinone. Couples the redox reaction to proton translocation (for every two electrons transferred, four hydrogen ions are translocated across the cytoplasmic membrane), and thus conserves the redox energy in a proton gradient.</text>
</comment>
<dbReference type="GO" id="GO:0046872">
    <property type="term" value="F:metal ion binding"/>
    <property type="evidence" value="ECO:0007669"/>
    <property type="project" value="UniProtKB-UniRule"/>
</dbReference>
<reference evidence="19" key="1">
    <citation type="submission" date="2021-11" db="EMBL/GenBank/DDBJ databases">
        <title>Jinshanibacter sp. isolated from one year old Eriocheir sinensis.</title>
        <authorList>
            <person name="Li J.-Y."/>
            <person name="He W."/>
            <person name="Gao T.-H."/>
        </authorList>
    </citation>
    <scope>NUCLEOTIDE SEQUENCE</scope>
    <source>
        <strain evidence="19">LJY008</strain>
    </source>
</reference>
<keyword evidence="4 15" id="KW-0004">4Fe-4S</keyword>
<evidence type="ECO:0000256" key="10">
    <source>
        <dbReference type="ARBA" id="ARBA00023014"/>
    </source>
</evidence>
<dbReference type="InterPro" id="IPR036010">
    <property type="entry name" value="2Fe-2S_ferredoxin-like_sf"/>
</dbReference>
<dbReference type="GO" id="GO:0051537">
    <property type="term" value="F:2 iron, 2 sulfur cluster binding"/>
    <property type="evidence" value="ECO:0007669"/>
    <property type="project" value="UniProtKB-UniRule"/>
</dbReference>
<keyword evidence="10 15" id="KW-0411">Iron-sulfur</keyword>
<comment type="cofactor">
    <cofactor evidence="1 15">
        <name>[4Fe-4S] cluster</name>
        <dbReference type="ChEBI" id="CHEBI:49883"/>
    </cofactor>
</comment>
<proteinExistence type="inferred from homology"/>
<dbReference type="RefSeq" id="WP_230607564.1">
    <property type="nucleotide sequence ID" value="NZ_JAJNAG010000001.1"/>
</dbReference>
<keyword evidence="12" id="KW-0830">Ubiquinone</keyword>
<keyword evidence="6 15" id="KW-0874">Quinone</keyword>
<evidence type="ECO:0000256" key="15">
    <source>
        <dbReference type="RuleBase" id="RU003525"/>
    </source>
</evidence>
<dbReference type="Pfam" id="PF04879">
    <property type="entry name" value="Molybdop_Fe4S4"/>
    <property type="match status" value="1"/>
</dbReference>
<dbReference type="GO" id="GO:0051539">
    <property type="term" value="F:4 iron, 4 sulfur cluster binding"/>
    <property type="evidence" value="ECO:0007669"/>
    <property type="project" value="UniProtKB-KW"/>
</dbReference>
<dbReference type="Gene3D" id="3.40.50.740">
    <property type="match status" value="1"/>
</dbReference>
<dbReference type="GO" id="GO:0048038">
    <property type="term" value="F:quinone binding"/>
    <property type="evidence" value="ECO:0007669"/>
    <property type="project" value="UniProtKB-UniRule"/>
</dbReference>
<evidence type="ECO:0000259" key="16">
    <source>
        <dbReference type="PROSITE" id="PS51085"/>
    </source>
</evidence>
<comment type="similarity">
    <text evidence="3 15">Belongs to the complex I 75 kDa subunit family.</text>
</comment>
<dbReference type="AlphaFoldDB" id="A0A9X1SJH8"/>
<dbReference type="InterPro" id="IPR001041">
    <property type="entry name" value="2Fe-2S_ferredoxin-type"/>
</dbReference>
<dbReference type="EMBL" id="JAJNAG010000001">
    <property type="protein sequence ID" value="MCD1124535.1"/>
    <property type="molecule type" value="Genomic_DNA"/>
</dbReference>
<dbReference type="CDD" id="cd00207">
    <property type="entry name" value="fer2"/>
    <property type="match status" value="1"/>
</dbReference>
<dbReference type="CDD" id="cd02788">
    <property type="entry name" value="MopB_CT_NDH-1_NuoG2-N7"/>
    <property type="match status" value="1"/>
</dbReference>
<dbReference type="PROSITE" id="PS51669">
    <property type="entry name" value="4FE4S_MOW_BIS_MGD"/>
    <property type="match status" value="1"/>
</dbReference>
<evidence type="ECO:0000256" key="7">
    <source>
        <dbReference type="ARBA" id="ARBA00022723"/>
    </source>
</evidence>
<comment type="function">
    <text evidence="15">NDH-1 shuttles electrons from NADH, via FMN and iron-sulfur (Fe-S) centers, to quinones in the respiratory chain. Couples the redox reaction to proton translocation (for every two electrons transferred, four hydrogen ions are translocated across the cytoplasmic membrane), and thus conserves the redox energy in a proton gradient.</text>
</comment>
<keyword evidence="5 15" id="KW-0001">2Fe-2S</keyword>
<dbReference type="InterPro" id="IPR000283">
    <property type="entry name" value="NADH_UbQ_OxRdtase_75kDa_su_CS"/>
</dbReference>
<dbReference type="FunFam" id="3.10.20.740:FF:000002">
    <property type="entry name" value="NADH-quinone oxidoreductase"/>
    <property type="match status" value="1"/>
</dbReference>
<gene>
    <name evidence="19" type="primary">nuoG</name>
    <name evidence="19" type="ORF">LPW36_00540</name>
</gene>
<sequence>MLTMATIHVDGEEYEVDGAENLLQACLSLGLDIPYFCWHPALGSVGACRQCAVKQFQGPDDKRGRLVMSCMTPASDGSYIAIEDEEAKKFREAVVEFLMVNHPHDCPVCEEGGNCHLQDMTVMTGHSFRKYRFNKRTHNNQELGPFINHEMNRCIACYRCVRYYKDYAGGEDFGVYGSHDNVYFGRPEDGTLESEFSGNLVEVCPTGVFTDKTHSERYNRKWDMQFAPSICQQCSVGCNTSPGERYGELRRIENRYNGTVNHYFLCDRGRFGYGYVNLKDRPRSPQQLRGQDWIHLNPEQAMEGAADVLRQSKKTIGIGSPRASLESNYALRQLVGAENYSNGIEAGELARVQLMQKVLRESGLYTPSLREMEGYDAVLVLGEDVTQTGARIALALRQAVKGKAREMAAAQRVADWQIAAVQNIGQHAKYPLFVTNIDSTRLDDVAAWNYSASVAEQARLGFAIAHGIDSSAPAVADLPASLKSKVDIIVQALSGARKPLIVTGSGAGSEEIIQAATNIALALKKQGLETGITFVAAEANSMGVAMMGGSSIDDALTQIESGEADTLIVMENDLYRHASRARIDAALAKIENLIVVDHQRTEVMDKATLILSAASFAESDGTLVNQEGRAQRFFQVYEPSFYDKDAAHKSYILESWRWLHSLDSVYNSRRLDWTLLDHVVSAVAQEFPQLAGIVNAAPDASFRIKGLKIAREPHRYSGRTAMMADVSVHEKRQPQDNDTAFAYSMEGYSAPEADRQQIPFAWAPGWNSPQAWNKFQSEVGGKLRSGDPGVRLIEKAESGELAYFDAVVNVAANGENSWQVAPYYHLFGSDEMSQRSDVIQQRMPEAYVMLNPQDAAKLSVNTGSVVAFSCEGSDLKLPVRISAALEAGFIGLPLGLPGISPALVGKRVDNLKETTV</sequence>
<dbReference type="InterPro" id="IPR010228">
    <property type="entry name" value="NADH_UbQ_OxRdtase_Gsu"/>
</dbReference>
<accession>A0A9X1SJH8</accession>
<dbReference type="PROSITE" id="PS51085">
    <property type="entry name" value="2FE2S_FER_2"/>
    <property type="match status" value="1"/>
</dbReference>
<dbReference type="PROSITE" id="PS51839">
    <property type="entry name" value="4FE4S_HC3"/>
    <property type="match status" value="1"/>
</dbReference>
<dbReference type="Pfam" id="PF00384">
    <property type="entry name" value="Molybdopterin"/>
    <property type="match status" value="1"/>
</dbReference>
<dbReference type="Pfam" id="PF22117">
    <property type="entry name" value="Fer4_Nqo3"/>
    <property type="match status" value="1"/>
</dbReference>
<dbReference type="Pfam" id="PF13510">
    <property type="entry name" value="Fer2_4"/>
    <property type="match status" value="1"/>
</dbReference>
<dbReference type="PROSITE" id="PS00643">
    <property type="entry name" value="COMPLEX1_75K_3"/>
    <property type="match status" value="1"/>
</dbReference>
<dbReference type="Pfam" id="PF10588">
    <property type="entry name" value="NADH-G_4Fe-4S_3"/>
    <property type="match status" value="1"/>
</dbReference>
<comment type="catalytic activity">
    <reaction evidence="14 15">
        <text>a quinone + NADH + 5 H(+)(in) = a quinol + NAD(+) + 4 H(+)(out)</text>
        <dbReference type="Rhea" id="RHEA:57888"/>
        <dbReference type="ChEBI" id="CHEBI:15378"/>
        <dbReference type="ChEBI" id="CHEBI:24646"/>
        <dbReference type="ChEBI" id="CHEBI:57540"/>
        <dbReference type="ChEBI" id="CHEBI:57945"/>
        <dbReference type="ChEBI" id="CHEBI:132124"/>
    </reaction>
</comment>
<keyword evidence="9 15" id="KW-0408">Iron</keyword>
<dbReference type="Gene3D" id="3.30.200.210">
    <property type="match status" value="1"/>
</dbReference>
<keyword evidence="19" id="KW-0560">Oxidoreductase</keyword>
<dbReference type="Gene3D" id="2.40.40.20">
    <property type="match status" value="1"/>
</dbReference>
<name>A0A9X1SJH8_9GAMM</name>
<dbReference type="PANTHER" id="PTHR43105:SF10">
    <property type="entry name" value="NADH-QUINONE OXIDOREDUCTASE SUBUNIT G"/>
    <property type="match status" value="1"/>
</dbReference>
<evidence type="ECO:0000313" key="19">
    <source>
        <dbReference type="EMBL" id="MCD1124535.1"/>
    </source>
</evidence>
<evidence type="ECO:0000313" key="20">
    <source>
        <dbReference type="Proteomes" id="UP001139171"/>
    </source>
</evidence>
<evidence type="ECO:0000256" key="2">
    <source>
        <dbReference type="ARBA" id="ARBA00002378"/>
    </source>
</evidence>
<keyword evidence="7 15" id="KW-0479">Metal-binding</keyword>
<evidence type="ECO:0000259" key="18">
    <source>
        <dbReference type="PROSITE" id="PS51839"/>
    </source>
</evidence>
<evidence type="ECO:0000256" key="8">
    <source>
        <dbReference type="ARBA" id="ARBA00022967"/>
    </source>
</evidence>
<evidence type="ECO:0000256" key="1">
    <source>
        <dbReference type="ARBA" id="ARBA00001966"/>
    </source>
</evidence>
<dbReference type="SUPFAM" id="SSF53706">
    <property type="entry name" value="Formate dehydrogenase/DMSO reductase, domains 1-3"/>
    <property type="match status" value="1"/>
</dbReference>
<keyword evidence="8 15" id="KW-1278">Translocase</keyword>
<evidence type="ECO:0000256" key="4">
    <source>
        <dbReference type="ARBA" id="ARBA00022485"/>
    </source>
</evidence>
<dbReference type="CDD" id="cd02771">
    <property type="entry name" value="MopB_NDH-1_NuoG2-N7"/>
    <property type="match status" value="1"/>
</dbReference>
<evidence type="ECO:0000256" key="11">
    <source>
        <dbReference type="ARBA" id="ARBA00023027"/>
    </source>
</evidence>
<dbReference type="InterPro" id="IPR006963">
    <property type="entry name" value="Mopterin_OxRdtase_4Fe-4S_dom"/>
</dbReference>
<evidence type="ECO:0000256" key="13">
    <source>
        <dbReference type="ARBA" id="ARBA00026021"/>
    </source>
</evidence>
<dbReference type="PANTHER" id="PTHR43105">
    <property type="entry name" value="RESPIRATORY NITRATE REDUCTASE"/>
    <property type="match status" value="1"/>
</dbReference>
<dbReference type="SMART" id="SM00929">
    <property type="entry name" value="NADH-G_4Fe-4S_3"/>
    <property type="match status" value="1"/>
</dbReference>
<comment type="subunit">
    <text evidence="13">Composed of 13 different subunits. Subunits NuoCD, E, F, and G constitute the peripheral sector of the complex.</text>
</comment>
<dbReference type="SUPFAM" id="SSF54292">
    <property type="entry name" value="2Fe-2S ferredoxin-like"/>
    <property type="match status" value="1"/>
</dbReference>
<evidence type="ECO:0000256" key="3">
    <source>
        <dbReference type="ARBA" id="ARBA00005404"/>
    </source>
</evidence>
<feature type="domain" description="4Fe-4S His(Cys)3-ligated-type" evidence="18">
    <location>
        <begin position="86"/>
        <end position="125"/>
    </location>
</feature>
<evidence type="ECO:0000256" key="6">
    <source>
        <dbReference type="ARBA" id="ARBA00022719"/>
    </source>
</evidence>
<dbReference type="NCBIfam" id="TIGR01973">
    <property type="entry name" value="NuoG"/>
    <property type="match status" value="1"/>
</dbReference>
<dbReference type="InterPro" id="IPR019574">
    <property type="entry name" value="NADH_UbQ_OxRdtase_Gsu_4Fe4S-bd"/>
</dbReference>
<dbReference type="InterPro" id="IPR054351">
    <property type="entry name" value="NADH_UbQ_OxRdtase_ferredoxin"/>
</dbReference>
<dbReference type="GO" id="GO:0008137">
    <property type="term" value="F:NADH dehydrogenase (ubiquinone) activity"/>
    <property type="evidence" value="ECO:0007669"/>
    <property type="project" value="UniProtKB-UniRule"/>
</dbReference>
<evidence type="ECO:0000256" key="12">
    <source>
        <dbReference type="ARBA" id="ARBA00023075"/>
    </source>
</evidence>
<dbReference type="FunFam" id="2.40.40.20:FF:000014">
    <property type="entry name" value="NADH-quinone oxidoreductase"/>
    <property type="match status" value="1"/>
</dbReference>
<dbReference type="FunFam" id="3.40.50.740:FF:000006">
    <property type="entry name" value="NADH-quinone oxidoreductase"/>
    <property type="match status" value="1"/>
</dbReference>